<accession>A0ABS8WVK7</accession>
<reference evidence="2 3" key="1">
    <citation type="journal article" date="2021" name="BMC Genomics">
        <title>Datura genome reveals duplications of psychoactive alkaloid biosynthetic genes and high mutation rate following tissue culture.</title>
        <authorList>
            <person name="Rajewski A."/>
            <person name="Carter-House D."/>
            <person name="Stajich J."/>
            <person name="Litt A."/>
        </authorList>
    </citation>
    <scope>NUCLEOTIDE SEQUENCE [LARGE SCALE GENOMIC DNA]</scope>
    <source>
        <strain evidence="2">AR-01</strain>
    </source>
</reference>
<feature type="region of interest" description="Disordered" evidence="1">
    <location>
        <begin position="133"/>
        <end position="174"/>
    </location>
</feature>
<organism evidence="2 3">
    <name type="scientific">Datura stramonium</name>
    <name type="common">Jimsonweed</name>
    <name type="synonym">Common thornapple</name>
    <dbReference type="NCBI Taxonomy" id="4076"/>
    <lineage>
        <taxon>Eukaryota</taxon>
        <taxon>Viridiplantae</taxon>
        <taxon>Streptophyta</taxon>
        <taxon>Embryophyta</taxon>
        <taxon>Tracheophyta</taxon>
        <taxon>Spermatophyta</taxon>
        <taxon>Magnoliopsida</taxon>
        <taxon>eudicotyledons</taxon>
        <taxon>Gunneridae</taxon>
        <taxon>Pentapetalae</taxon>
        <taxon>asterids</taxon>
        <taxon>lamiids</taxon>
        <taxon>Solanales</taxon>
        <taxon>Solanaceae</taxon>
        <taxon>Solanoideae</taxon>
        <taxon>Datureae</taxon>
        <taxon>Datura</taxon>
    </lineage>
</organism>
<keyword evidence="3" id="KW-1185">Reference proteome</keyword>
<protein>
    <submittedName>
        <fullName evidence="2">Uncharacterized protein</fullName>
    </submittedName>
</protein>
<feature type="compositionally biased region" description="Basic and acidic residues" evidence="1">
    <location>
        <begin position="137"/>
        <end position="148"/>
    </location>
</feature>
<evidence type="ECO:0000313" key="3">
    <source>
        <dbReference type="Proteomes" id="UP000823775"/>
    </source>
</evidence>
<evidence type="ECO:0000313" key="2">
    <source>
        <dbReference type="EMBL" id="MCE3216110.1"/>
    </source>
</evidence>
<proteinExistence type="predicted"/>
<name>A0ABS8WVK7_DATST</name>
<dbReference type="Proteomes" id="UP000823775">
    <property type="component" value="Unassembled WGS sequence"/>
</dbReference>
<comment type="caution">
    <text evidence="2">The sequence shown here is derived from an EMBL/GenBank/DDBJ whole genome shotgun (WGS) entry which is preliminary data.</text>
</comment>
<dbReference type="EMBL" id="JACEIK010012330">
    <property type="protein sequence ID" value="MCE3216110.1"/>
    <property type="molecule type" value="Genomic_DNA"/>
</dbReference>
<feature type="region of interest" description="Disordered" evidence="1">
    <location>
        <begin position="28"/>
        <end position="106"/>
    </location>
</feature>
<feature type="compositionally biased region" description="Acidic residues" evidence="1">
    <location>
        <begin position="71"/>
        <end position="80"/>
    </location>
</feature>
<sequence length="174" mass="19514">MMTTKLAELEEKCEILSPKNLTLVERIQRDALDNENPGDSVKADDDEEQALEVVGPGGEQVPISNEGQDTIFEDQLEIDAPENQPDEGPSTSQGDETGKEIDKDVAWSVKVQREKVVSQPSTGARTRFHKRLSNKKISIDTKRKSKEMLEEDIPEETAKTSKSKQRKMKEISMT</sequence>
<gene>
    <name evidence="2" type="ORF">HAX54_004939</name>
</gene>
<evidence type="ECO:0000256" key="1">
    <source>
        <dbReference type="SAM" id="MobiDB-lite"/>
    </source>
</evidence>
<feature type="compositionally biased region" description="Basic and acidic residues" evidence="1">
    <location>
        <begin position="96"/>
        <end position="106"/>
    </location>
</feature>